<evidence type="ECO:0000313" key="1">
    <source>
        <dbReference type="EMBL" id="KAF6153327.1"/>
    </source>
</evidence>
<organism evidence="1 2">
    <name type="scientific">Kingdonia uniflora</name>
    <dbReference type="NCBI Taxonomy" id="39325"/>
    <lineage>
        <taxon>Eukaryota</taxon>
        <taxon>Viridiplantae</taxon>
        <taxon>Streptophyta</taxon>
        <taxon>Embryophyta</taxon>
        <taxon>Tracheophyta</taxon>
        <taxon>Spermatophyta</taxon>
        <taxon>Magnoliopsida</taxon>
        <taxon>Ranunculales</taxon>
        <taxon>Circaeasteraceae</taxon>
        <taxon>Kingdonia</taxon>
    </lineage>
</organism>
<accession>A0A7J7MEP4</accession>
<dbReference type="Proteomes" id="UP000541444">
    <property type="component" value="Unassembled WGS sequence"/>
</dbReference>
<protein>
    <submittedName>
        <fullName evidence="1">Uncharacterized protein</fullName>
    </submittedName>
</protein>
<comment type="caution">
    <text evidence="1">The sequence shown here is derived from an EMBL/GenBank/DDBJ whole genome shotgun (WGS) entry which is preliminary data.</text>
</comment>
<proteinExistence type="predicted"/>
<evidence type="ECO:0000313" key="2">
    <source>
        <dbReference type="Proteomes" id="UP000541444"/>
    </source>
</evidence>
<keyword evidence="2" id="KW-1185">Reference proteome</keyword>
<gene>
    <name evidence="1" type="ORF">GIB67_003517</name>
</gene>
<reference evidence="1 2" key="1">
    <citation type="journal article" date="2020" name="IScience">
        <title>Genome Sequencing of the Endangered Kingdonia uniflora (Circaeasteraceae, Ranunculales) Reveals Potential Mechanisms of Evolutionary Specialization.</title>
        <authorList>
            <person name="Sun Y."/>
            <person name="Deng T."/>
            <person name="Zhang A."/>
            <person name="Moore M.J."/>
            <person name="Landis J.B."/>
            <person name="Lin N."/>
            <person name="Zhang H."/>
            <person name="Zhang X."/>
            <person name="Huang J."/>
            <person name="Zhang X."/>
            <person name="Sun H."/>
            <person name="Wang H."/>
        </authorList>
    </citation>
    <scope>NUCLEOTIDE SEQUENCE [LARGE SCALE GENOMIC DNA]</scope>
    <source>
        <strain evidence="1">TB1705</strain>
        <tissue evidence="1">Leaf</tissue>
    </source>
</reference>
<sequence length="57" mass="6678">MEKARSDLANLDQFYTYSKCVVNYRSFHYRRRSMGVASYPICFAISHPYFTTSNSVP</sequence>
<name>A0A7J7MEP4_9MAGN</name>
<dbReference type="AlphaFoldDB" id="A0A7J7MEP4"/>
<dbReference type="EMBL" id="JACGCM010001564">
    <property type="protein sequence ID" value="KAF6153327.1"/>
    <property type="molecule type" value="Genomic_DNA"/>
</dbReference>